<dbReference type="PANTHER" id="PTHR48125:SF10">
    <property type="entry name" value="OS12G0136300 PROTEIN"/>
    <property type="match status" value="1"/>
</dbReference>
<sequence>MPRFYMDIYSAYPWRTKALLDWRSLFSSLPESLKHNEPHWFHACTASHQVLQWLLWKHHFAPLDTSSALALASSNSSQPHPIVPTPAPLPLPLPLQLIPPIHRLPPELITTIFFHTLHPSPRTPKDRFCHQITRRISSSPFPSSPFPTPSPTTPLLLTHICHSWRHLAHHTPSLWSSIHVLCPVRSDVAFIAFLLAQTGSSCPLTLGLAHYTTPDPAAEAIARLFVAQAHRWRRVSFTLMRCVQPAFAGLRPGLGGVPLLEAYEVRVDTWAEEDIEAFFDVLHSSERLEGVDWGKSLAGMREDTPWCRLVELTLHCMDLSQTLFSSLADCAELKTLRMRRMTSNRPSSFSPPPRPIPITLDRVESLVCDRVDSSAFSSLTLPSLRDLEVTSRHPHPVSQPDIDALLEMLDRSGCVLRSLGVDGYSVPLLFRARARAEPVFRDVVALTVLSDIRAEELALLARSGLDLNQIQTLPQLDPDADRHRDQDQERDQDRPDILPNLRHLILHNYHGNDGVGVLARVASSRRDELRELQVCLDLGGAGAGAGAFSSSPSSPSSSSSVPSPGTPPAPAPAPAPSPPSLLKPSKPNPALPPHPHPHKHEQDLRTLLHLASSGVRVSVHEPVSRFPTFYFRGNPREPEHEGDGDGEPGPGKGEERRGKGAAPMMHMPDLDTLW</sequence>
<dbReference type="HOGENOM" id="CLU_407704_0_0_1"/>
<feature type="region of interest" description="Disordered" evidence="1">
    <location>
        <begin position="473"/>
        <end position="497"/>
    </location>
</feature>
<name>A0A067SCB3_GALM3</name>
<keyword evidence="3" id="KW-1185">Reference proteome</keyword>
<feature type="compositionally biased region" description="Low complexity" evidence="1">
    <location>
        <begin position="546"/>
        <end position="563"/>
    </location>
</feature>
<feature type="compositionally biased region" description="Pro residues" evidence="1">
    <location>
        <begin position="564"/>
        <end position="594"/>
    </location>
</feature>
<proteinExistence type="predicted"/>
<feature type="compositionally biased region" description="Basic and acidic residues" evidence="1">
    <location>
        <begin position="479"/>
        <end position="496"/>
    </location>
</feature>
<dbReference type="PANTHER" id="PTHR48125">
    <property type="entry name" value="LP07818P1"/>
    <property type="match status" value="1"/>
</dbReference>
<dbReference type="Gene3D" id="1.20.1280.50">
    <property type="match status" value="1"/>
</dbReference>
<dbReference type="STRING" id="685588.A0A067SCB3"/>
<reference evidence="3" key="1">
    <citation type="journal article" date="2014" name="Proc. Natl. Acad. Sci. U.S.A.">
        <title>Extensive sampling of basidiomycete genomes demonstrates inadequacy of the white-rot/brown-rot paradigm for wood decay fungi.</title>
        <authorList>
            <person name="Riley R."/>
            <person name="Salamov A.A."/>
            <person name="Brown D.W."/>
            <person name="Nagy L.G."/>
            <person name="Floudas D."/>
            <person name="Held B.W."/>
            <person name="Levasseur A."/>
            <person name="Lombard V."/>
            <person name="Morin E."/>
            <person name="Otillar R."/>
            <person name="Lindquist E.A."/>
            <person name="Sun H."/>
            <person name="LaButti K.M."/>
            <person name="Schmutz J."/>
            <person name="Jabbour D."/>
            <person name="Luo H."/>
            <person name="Baker S.E."/>
            <person name="Pisabarro A.G."/>
            <person name="Walton J.D."/>
            <person name="Blanchette R.A."/>
            <person name="Henrissat B."/>
            <person name="Martin F."/>
            <person name="Cullen D."/>
            <person name="Hibbett D.S."/>
            <person name="Grigoriev I.V."/>
        </authorList>
    </citation>
    <scope>NUCLEOTIDE SEQUENCE [LARGE SCALE GENOMIC DNA]</scope>
    <source>
        <strain evidence="3">CBS 339.88</strain>
    </source>
</reference>
<dbReference type="OrthoDB" id="2998972at2759"/>
<feature type="compositionally biased region" description="Basic and acidic residues" evidence="1">
    <location>
        <begin position="634"/>
        <end position="643"/>
    </location>
</feature>
<protein>
    <submittedName>
        <fullName evidence="2">Uncharacterized protein</fullName>
    </submittedName>
</protein>
<evidence type="ECO:0000256" key="1">
    <source>
        <dbReference type="SAM" id="MobiDB-lite"/>
    </source>
</evidence>
<organism evidence="2 3">
    <name type="scientific">Galerina marginata (strain CBS 339.88)</name>
    <dbReference type="NCBI Taxonomy" id="685588"/>
    <lineage>
        <taxon>Eukaryota</taxon>
        <taxon>Fungi</taxon>
        <taxon>Dikarya</taxon>
        <taxon>Basidiomycota</taxon>
        <taxon>Agaricomycotina</taxon>
        <taxon>Agaricomycetes</taxon>
        <taxon>Agaricomycetidae</taxon>
        <taxon>Agaricales</taxon>
        <taxon>Agaricineae</taxon>
        <taxon>Strophariaceae</taxon>
        <taxon>Galerina</taxon>
    </lineage>
</organism>
<gene>
    <name evidence="2" type="ORF">GALMADRAFT_1033430</name>
</gene>
<dbReference type="Proteomes" id="UP000027222">
    <property type="component" value="Unassembled WGS sequence"/>
</dbReference>
<evidence type="ECO:0000313" key="3">
    <source>
        <dbReference type="Proteomes" id="UP000027222"/>
    </source>
</evidence>
<feature type="region of interest" description="Disordered" evidence="1">
    <location>
        <begin position="630"/>
        <end position="674"/>
    </location>
</feature>
<feature type="region of interest" description="Disordered" evidence="1">
    <location>
        <begin position="543"/>
        <end position="603"/>
    </location>
</feature>
<evidence type="ECO:0000313" key="2">
    <source>
        <dbReference type="EMBL" id="KDR68511.1"/>
    </source>
</evidence>
<dbReference type="AlphaFoldDB" id="A0A067SCB3"/>
<accession>A0A067SCB3</accession>
<dbReference type="EMBL" id="KL142407">
    <property type="protein sequence ID" value="KDR68511.1"/>
    <property type="molecule type" value="Genomic_DNA"/>
</dbReference>